<gene>
    <name evidence="1" type="ORF">HMPREF9135_2002</name>
</gene>
<keyword evidence="2" id="KW-1185">Reference proteome</keyword>
<dbReference type="PATRIC" id="fig|1115809.3.peg.1096"/>
<dbReference type="AlphaFoldDB" id="U2QE03"/>
<protein>
    <submittedName>
        <fullName evidence="1">Uncharacterized protein</fullName>
    </submittedName>
</protein>
<organism evidence="1 2">
    <name type="scientific">Segatella baroniae F0067</name>
    <dbReference type="NCBI Taxonomy" id="1115809"/>
    <lineage>
        <taxon>Bacteria</taxon>
        <taxon>Pseudomonadati</taxon>
        <taxon>Bacteroidota</taxon>
        <taxon>Bacteroidia</taxon>
        <taxon>Bacteroidales</taxon>
        <taxon>Prevotellaceae</taxon>
        <taxon>Segatella</taxon>
    </lineage>
</organism>
<accession>U2QE03</accession>
<dbReference type="EMBL" id="AWEY01000018">
    <property type="protein sequence ID" value="ERK39538.1"/>
    <property type="molecule type" value="Genomic_DNA"/>
</dbReference>
<dbReference type="Proteomes" id="UP000016648">
    <property type="component" value="Unassembled WGS sequence"/>
</dbReference>
<name>U2QE03_9BACT</name>
<evidence type="ECO:0000313" key="1">
    <source>
        <dbReference type="EMBL" id="ERK39538.1"/>
    </source>
</evidence>
<reference evidence="1 2" key="1">
    <citation type="submission" date="2013-08" db="EMBL/GenBank/DDBJ databases">
        <authorList>
            <person name="Durkin A.S."/>
            <person name="Haft D.R."/>
            <person name="McCorrison J."/>
            <person name="Torralba M."/>
            <person name="Gillis M."/>
            <person name="Haft D.H."/>
            <person name="Methe B."/>
            <person name="Sutton G."/>
            <person name="Nelson K.E."/>
        </authorList>
    </citation>
    <scope>NUCLEOTIDE SEQUENCE [LARGE SCALE GENOMIC DNA]</scope>
    <source>
        <strain evidence="1 2">F0067</strain>
    </source>
</reference>
<sequence>MSLDRRQERQMRELGMRRPVGKRMAVVGLSLSFYTPRSLLSACKSCAFTS</sequence>
<proteinExistence type="predicted"/>
<evidence type="ECO:0000313" key="2">
    <source>
        <dbReference type="Proteomes" id="UP000016648"/>
    </source>
</evidence>
<comment type="caution">
    <text evidence="1">The sequence shown here is derived from an EMBL/GenBank/DDBJ whole genome shotgun (WGS) entry which is preliminary data.</text>
</comment>